<accession>A0A6P8XPQ8</accession>
<protein>
    <submittedName>
        <fullName evidence="6">Protein hold'em</fullName>
    </submittedName>
</protein>
<dbReference type="InterPro" id="IPR056880">
    <property type="entry name" value="OB_MEIOB_N"/>
</dbReference>
<dbReference type="PANTHER" id="PTHR21166:SF2">
    <property type="entry name" value="CELL DIVISION CONTROL PROTEIN 24 OB DOMAIN-CONTAINING PROTEIN-RELATED"/>
    <property type="match status" value="1"/>
</dbReference>
<dbReference type="OrthoDB" id="9937820at2759"/>
<name>A0A6P8XPQ8_DROAB</name>
<keyword evidence="5" id="KW-1185">Reference proteome</keyword>
<dbReference type="GO" id="GO:0003697">
    <property type="term" value="F:single-stranded DNA binding"/>
    <property type="evidence" value="ECO:0007669"/>
    <property type="project" value="TreeGrafter"/>
</dbReference>
<dbReference type="CTD" id="31705"/>
<dbReference type="InterPro" id="IPR012340">
    <property type="entry name" value="NA-bd_OB-fold"/>
</dbReference>
<dbReference type="GeneID" id="117577776"/>
<comment type="similarity">
    <text evidence="3">Belongs to the MEIOB family.</text>
</comment>
<dbReference type="Proteomes" id="UP000515160">
    <property type="component" value="Chromosome X"/>
</dbReference>
<dbReference type="InterPro" id="IPR052469">
    <property type="entry name" value="MEIOB"/>
</dbReference>
<evidence type="ECO:0000313" key="6">
    <source>
        <dbReference type="RefSeq" id="XP_034118586.1"/>
    </source>
</evidence>
<keyword evidence="1" id="KW-0238">DNA-binding</keyword>
<proteinExistence type="inferred from homology"/>
<organism evidence="5 6">
    <name type="scientific">Drosophila albomicans</name>
    <name type="common">Fruit fly</name>
    <dbReference type="NCBI Taxonomy" id="7291"/>
    <lineage>
        <taxon>Eukaryota</taxon>
        <taxon>Metazoa</taxon>
        <taxon>Ecdysozoa</taxon>
        <taxon>Arthropoda</taxon>
        <taxon>Hexapoda</taxon>
        <taxon>Insecta</taxon>
        <taxon>Pterygota</taxon>
        <taxon>Neoptera</taxon>
        <taxon>Endopterygota</taxon>
        <taxon>Diptera</taxon>
        <taxon>Brachycera</taxon>
        <taxon>Muscomorpha</taxon>
        <taxon>Ephydroidea</taxon>
        <taxon>Drosophilidae</taxon>
        <taxon>Drosophila</taxon>
    </lineage>
</organism>
<keyword evidence="2" id="KW-0469">Meiosis</keyword>
<reference evidence="6" key="1">
    <citation type="submission" date="2025-08" db="UniProtKB">
        <authorList>
            <consortium name="RefSeq"/>
        </authorList>
    </citation>
    <scope>IDENTIFICATION</scope>
    <source>
        <strain evidence="6">15112-1751.03</strain>
        <tissue evidence="6">Whole Adult</tissue>
    </source>
</reference>
<dbReference type="RefSeq" id="XP_034118586.1">
    <property type="nucleotide sequence ID" value="XM_034262695.2"/>
</dbReference>
<sequence length="493" mass="55088">MSASKYKTTKHLHLIDMHPTMTNFSTVALIIAKSEPHIFLDKLSSEKRGVINFTLRDTKRHIANCKCWGSEVSVHEYNAMLQMGDVVDIVRAKVMAITPPSLPSHNGFTENRYQPRGTLSCALVVNEGHGYLVKHSSDDQATLQALLQLCGQSHKALSTALKLRDVRCVVPGGEQRPAAFVDLFVAVATMPPVRELKRKQPRNGSTLLQCLELVVIDTSCASGMMLTLWHTNWIRRAQRWQAGKTLLHLIDVRVAHSQFHGCSVLSHASCTLIYENPEPRSPEAQALLAFAAKTPLGSFELCAQSDVENLPPAAEIQTQMTVRQIYARAEGELQDATSEHFTAVLYAMVSKFDIDGLGTSINKKCKSCRRLIPSNRNECDNEHCQLEFSLEYSGARAEQFFNINIHLSDHTGTLVETRLSGGVANQLLGLNADAFEVLSDRKKTELKWRFLLKHFEVKLLIKKPTPVRKNLAIIVVDMELIELEQIIEKLAAF</sequence>
<evidence type="ECO:0000256" key="1">
    <source>
        <dbReference type="ARBA" id="ARBA00023125"/>
    </source>
</evidence>
<feature type="domain" description="MEIOB-like N-terminal" evidence="4">
    <location>
        <begin position="9"/>
        <end position="149"/>
    </location>
</feature>
<dbReference type="Pfam" id="PF24903">
    <property type="entry name" value="OB_MEIOB_N"/>
    <property type="match status" value="1"/>
</dbReference>
<dbReference type="Gene3D" id="2.40.50.140">
    <property type="entry name" value="Nucleic acid-binding proteins"/>
    <property type="match status" value="1"/>
</dbReference>
<dbReference type="AlphaFoldDB" id="A0A6P8XPQ8"/>
<evidence type="ECO:0000313" key="5">
    <source>
        <dbReference type="Proteomes" id="UP000515160"/>
    </source>
</evidence>
<dbReference type="GO" id="GO:0000712">
    <property type="term" value="P:resolution of meiotic recombination intermediates"/>
    <property type="evidence" value="ECO:0007669"/>
    <property type="project" value="TreeGrafter"/>
</dbReference>
<evidence type="ECO:0000259" key="4">
    <source>
        <dbReference type="Pfam" id="PF24903"/>
    </source>
</evidence>
<gene>
    <name evidence="6" type="primary">LOC117577776</name>
</gene>
<dbReference type="GO" id="GO:0008310">
    <property type="term" value="F:single-stranded DNA 3'-5' DNA exonuclease activity"/>
    <property type="evidence" value="ECO:0007669"/>
    <property type="project" value="TreeGrafter"/>
</dbReference>
<evidence type="ECO:0000256" key="3">
    <source>
        <dbReference type="ARBA" id="ARBA00038329"/>
    </source>
</evidence>
<evidence type="ECO:0000256" key="2">
    <source>
        <dbReference type="ARBA" id="ARBA00023254"/>
    </source>
</evidence>
<dbReference type="PANTHER" id="PTHR21166">
    <property type="entry name" value="CELL DIVISION CONTROL PROTEIN 24 OB DOMAIN-CONTAINING PROTEIN-RELATED"/>
    <property type="match status" value="1"/>
</dbReference>